<organism evidence="7 8">
    <name type="scientific">Actinoplanes italicus</name>
    <dbReference type="NCBI Taxonomy" id="113567"/>
    <lineage>
        <taxon>Bacteria</taxon>
        <taxon>Bacillati</taxon>
        <taxon>Actinomycetota</taxon>
        <taxon>Actinomycetes</taxon>
        <taxon>Micromonosporales</taxon>
        <taxon>Micromonosporaceae</taxon>
        <taxon>Actinoplanes</taxon>
    </lineage>
</organism>
<dbReference type="GO" id="GO:0005524">
    <property type="term" value="F:ATP binding"/>
    <property type="evidence" value="ECO:0007669"/>
    <property type="project" value="UniProtKB-KW"/>
</dbReference>
<feature type="compositionally biased region" description="Pro residues" evidence="5">
    <location>
        <begin position="202"/>
        <end position="220"/>
    </location>
</feature>
<keyword evidence="2" id="KW-0813">Transport</keyword>
<proteinExistence type="inferred from homology"/>
<dbReference type="SUPFAM" id="SSF52540">
    <property type="entry name" value="P-loop containing nucleoside triphosphate hydrolases"/>
    <property type="match status" value="1"/>
</dbReference>
<evidence type="ECO:0000259" key="6">
    <source>
        <dbReference type="PROSITE" id="PS50893"/>
    </source>
</evidence>
<evidence type="ECO:0000256" key="2">
    <source>
        <dbReference type="ARBA" id="ARBA00022448"/>
    </source>
</evidence>
<evidence type="ECO:0000256" key="3">
    <source>
        <dbReference type="ARBA" id="ARBA00022741"/>
    </source>
</evidence>
<evidence type="ECO:0000256" key="4">
    <source>
        <dbReference type="ARBA" id="ARBA00022840"/>
    </source>
</evidence>
<protein>
    <submittedName>
        <fullName evidence="7">ABC-type multidrug transport system ATPase subunit</fullName>
    </submittedName>
</protein>
<evidence type="ECO:0000313" key="7">
    <source>
        <dbReference type="EMBL" id="PRX24792.1"/>
    </source>
</evidence>
<dbReference type="PROSITE" id="PS50893">
    <property type="entry name" value="ABC_TRANSPORTER_2"/>
    <property type="match status" value="1"/>
</dbReference>
<keyword evidence="8" id="KW-1185">Reference proteome</keyword>
<sequence>MSYGSTPVLVNVGLTVPAGAGVCVTGENGIGKSTLLRCVSSLQRADSGTIRVFGGEPGDSPDFWRAVATTVEPPTWYPGLTLREHAELVCRAHGQTADDAGIDEALERFGLAGHADAIPPSLSSGQKQRLTLALVLLRPSSLLILDEPEQRLDPDGRAKVAAMLAEYQAGGGSLLLASHDDKFAVASGAEIVSMEQLTGPDPTAPDPSVPDPTVPDPTAPDPTARDDQP</sequence>
<dbReference type="InterPro" id="IPR017871">
    <property type="entry name" value="ABC_transporter-like_CS"/>
</dbReference>
<dbReference type="AlphaFoldDB" id="A0A2T0KME4"/>
<comment type="caution">
    <text evidence="7">The sequence shown here is derived from an EMBL/GenBank/DDBJ whole genome shotgun (WGS) entry which is preliminary data.</text>
</comment>
<keyword evidence="3" id="KW-0547">Nucleotide-binding</keyword>
<dbReference type="GO" id="GO:0016887">
    <property type="term" value="F:ATP hydrolysis activity"/>
    <property type="evidence" value="ECO:0007669"/>
    <property type="project" value="InterPro"/>
</dbReference>
<dbReference type="Gene3D" id="3.40.50.300">
    <property type="entry name" value="P-loop containing nucleotide triphosphate hydrolases"/>
    <property type="match status" value="1"/>
</dbReference>
<comment type="similarity">
    <text evidence="1">Belongs to the ABC transporter superfamily.</text>
</comment>
<dbReference type="PROSITE" id="PS00211">
    <property type="entry name" value="ABC_TRANSPORTER_1"/>
    <property type="match status" value="1"/>
</dbReference>
<reference evidence="7 8" key="1">
    <citation type="submission" date="2018-03" db="EMBL/GenBank/DDBJ databases">
        <title>Genomic Encyclopedia of Archaeal and Bacterial Type Strains, Phase II (KMG-II): from individual species to whole genera.</title>
        <authorList>
            <person name="Goeker M."/>
        </authorList>
    </citation>
    <scope>NUCLEOTIDE SEQUENCE [LARGE SCALE GENOMIC DNA]</scope>
    <source>
        <strain evidence="7 8">DSM 43146</strain>
    </source>
</reference>
<accession>A0A2T0KME4</accession>
<name>A0A2T0KME4_9ACTN</name>
<dbReference type="InterPro" id="IPR027417">
    <property type="entry name" value="P-loop_NTPase"/>
</dbReference>
<evidence type="ECO:0000313" key="8">
    <source>
        <dbReference type="Proteomes" id="UP000239415"/>
    </source>
</evidence>
<dbReference type="Proteomes" id="UP000239415">
    <property type="component" value="Unassembled WGS sequence"/>
</dbReference>
<dbReference type="SMART" id="SM00382">
    <property type="entry name" value="AAA"/>
    <property type="match status" value="1"/>
</dbReference>
<feature type="region of interest" description="Disordered" evidence="5">
    <location>
        <begin position="194"/>
        <end position="229"/>
    </location>
</feature>
<dbReference type="InterPro" id="IPR003593">
    <property type="entry name" value="AAA+_ATPase"/>
</dbReference>
<gene>
    <name evidence="7" type="ORF">CLV67_102572</name>
</gene>
<evidence type="ECO:0000256" key="1">
    <source>
        <dbReference type="ARBA" id="ARBA00005417"/>
    </source>
</evidence>
<feature type="domain" description="ABC transporter" evidence="6">
    <location>
        <begin position="1"/>
        <end position="221"/>
    </location>
</feature>
<dbReference type="EMBL" id="PVMZ01000002">
    <property type="protein sequence ID" value="PRX24792.1"/>
    <property type="molecule type" value="Genomic_DNA"/>
</dbReference>
<dbReference type="PANTHER" id="PTHR43335:SF4">
    <property type="entry name" value="ABC TRANSPORTER, ATP-BINDING PROTEIN"/>
    <property type="match status" value="1"/>
</dbReference>
<keyword evidence="4" id="KW-0067">ATP-binding</keyword>
<dbReference type="Pfam" id="PF00005">
    <property type="entry name" value="ABC_tran"/>
    <property type="match status" value="1"/>
</dbReference>
<evidence type="ECO:0000256" key="5">
    <source>
        <dbReference type="SAM" id="MobiDB-lite"/>
    </source>
</evidence>
<dbReference type="PANTHER" id="PTHR43335">
    <property type="entry name" value="ABC TRANSPORTER, ATP-BINDING PROTEIN"/>
    <property type="match status" value="1"/>
</dbReference>
<dbReference type="InterPro" id="IPR003439">
    <property type="entry name" value="ABC_transporter-like_ATP-bd"/>
</dbReference>